<reference evidence="2" key="1">
    <citation type="submission" date="2020-08" db="EMBL/GenBank/DDBJ databases">
        <title>Multicomponent nature underlies the extraordinary mechanical properties of spider dragline silk.</title>
        <authorList>
            <person name="Kono N."/>
            <person name="Nakamura H."/>
            <person name="Mori M."/>
            <person name="Yoshida Y."/>
            <person name="Ohtoshi R."/>
            <person name="Malay A.D."/>
            <person name="Moran D.A.P."/>
            <person name="Tomita M."/>
            <person name="Numata K."/>
            <person name="Arakawa K."/>
        </authorList>
    </citation>
    <scope>NUCLEOTIDE SEQUENCE</scope>
</reference>
<evidence type="ECO:0000313" key="2">
    <source>
        <dbReference type="EMBL" id="GFY07248.1"/>
    </source>
</evidence>
<dbReference type="GO" id="GO:0003676">
    <property type="term" value="F:nucleic acid binding"/>
    <property type="evidence" value="ECO:0007669"/>
    <property type="project" value="InterPro"/>
</dbReference>
<organism evidence="2 3">
    <name type="scientific">Trichonephila clavipes</name>
    <name type="common">Golden silk orbweaver</name>
    <name type="synonym">Nephila clavipes</name>
    <dbReference type="NCBI Taxonomy" id="2585209"/>
    <lineage>
        <taxon>Eukaryota</taxon>
        <taxon>Metazoa</taxon>
        <taxon>Ecdysozoa</taxon>
        <taxon>Arthropoda</taxon>
        <taxon>Chelicerata</taxon>
        <taxon>Arachnida</taxon>
        <taxon>Araneae</taxon>
        <taxon>Araneomorphae</taxon>
        <taxon>Entelegynae</taxon>
        <taxon>Araneoidea</taxon>
        <taxon>Nephilidae</taxon>
        <taxon>Trichonephila</taxon>
    </lineage>
</organism>
<sequence length="220" mass="25476">MRICDRWMQEGTTDRRGRSHPPQCTTSREDRQIGRIAMTDHSVTSRTIAQHIESVTHHSVPAIIIRRRLMQSGLSARHPLLGLPLTQNHRRLPHKWCDERKMWVAEWNEVIFTDESRICLQHHDGRIRVWRYRGEIMLNSCVMHRHTGPAPGIMGLATAIFQQGNAQPHVARIFQSFFVNHQIEFLPWQARSPDLSPIENIWSTVAQRLTQITPPAATPD</sequence>
<protein>
    <submittedName>
        <fullName evidence="2">Transposable element Tcb1 transposase</fullName>
    </submittedName>
</protein>
<feature type="region of interest" description="Disordered" evidence="1">
    <location>
        <begin position="7"/>
        <end position="28"/>
    </location>
</feature>
<name>A0A8X6SHU3_TRICX</name>
<dbReference type="Proteomes" id="UP000887159">
    <property type="component" value="Unassembled WGS sequence"/>
</dbReference>
<dbReference type="EMBL" id="BMAU01021271">
    <property type="protein sequence ID" value="GFY07248.1"/>
    <property type="molecule type" value="Genomic_DNA"/>
</dbReference>
<dbReference type="Gene3D" id="3.30.420.10">
    <property type="entry name" value="Ribonuclease H-like superfamily/Ribonuclease H"/>
    <property type="match status" value="2"/>
</dbReference>
<feature type="compositionally biased region" description="Basic and acidic residues" evidence="1">
    <location>
        <begin position="7"/>
        <end position="16"/>
    </location>
</feature>
<evidence type="ECO:0000256" key="1">
    <source>
        <dbReference type="SAM" id="MobiDB-lite"/>
    </source>
</evidence>
<proteinExistence type="predicted"/>
<gene>
    <name evidence="2" type="primary">NCL1_21065</name>
    <name evidence="2" type="ORF">TNCV_1586031</name>
</gene>
<dbReference type="AlphaFoldDB" id="A0A8X6SHU3"/>
<keyword evidence="3" id="KW-1185">Reference proteome</keyword>
<dbReference type="InterPro" id="IPR036397">
    <property type="entry name" value="RNaseH_sf"/>
</dbReference>
<evidence type="ECO:0000313" key="3">
    <source>
        <dbReference type="Proteomes" id="UP000887159"/>
    </source>
</evidence>
<comment type="caution">
    <text evidence="2">The sequence shown here is derived from an EMBL/GenBank/DDBJ whole genome shotgun (WGS) entry which is preliminary data.</text>
</comment>
<accession>A0A8X6SHU3</accession>